<keyword evidence="1" id="KW-0238">DNA-binding</keyword>
<dbReference type="EMBL" id="CAJVAS010000021">
    <property type="protein sequence ID" value="CAG7640613.1"/>
    <property type="molecule type" value="Genomic_DNA"/>
</dbReference>
<protein>
    <submittedName>
        <fullName evidence="3">HTH-type transcriptional activator Btr</fullName>
    </submittedName>
</protein>
<sequence>MTFDLMHATVRFDRIRLVVSGDFTVKPGWVYGPVCYRHYQIVYFPIGTDTRYVCSNKSVVLDKPCVIITPPGETYSYEFDTSQPVRHLFITFYWEEDPSSGGKALQPDESVCFHSVEETFVPMLVGQILYLSNKKVYLWEERCKLLLASALMELEGLKGMPSSKFAPVSDTKHSLPVLKALDYIDRHLTEPITIARLAEEAGWSHEHFTRKFVQCTGMSPQKAIVRRRIERACQLLIQEKWSISEIAYAVGFQNVHYFYRTFMSVKGMTASQYRQKYSAPHMMHLSPVSGMDASYPLNNYFYYS</sequence>
<dbReference type="SMART" id="SM00342">
    <property type="entry name" value="HTH_ARAC"/>
    <property type="match status" value="1"/>
</dbReference>
<dbReference type="PANTHER" id="PTHR43280:SF28">
    <property type="entry name" value="HTH-TYPE TRANSCRIPTIONAL ACTIVATOR RHAS"/>
    <property type="match status" value="1"/>
</dbReference>
<evidence type="ECO:0000259" key="2">
    <source>
        <dbReference type="PROSITE" id="PS01124"/>
    </source>
</evidence>
<organism evidence="3 4">
    <name type="scientific">Paenibacillus solanacearum</name>
    <dbReference type="NCBI Taxonomy" id="2048548"/>
    <lineage>
        <taxon>Bacteria</taxon>
        <taxon>Bacillati</taxon>
        <taxon>Bacillota</taxon>
        <taxon>Bacilli</taxon>
        <taxon>Bacillales</taxon>
        <taxon>Paenibacillaceae</taxon>
        <taxon>Paenibacillus</taxon>
    </lineage>
</organism>
<dbReference type="PANTHER" id="PTHR43280">
    <property type="entry name" value="ARAC-FAMILY TRANSCRIPTIONAL REGULATOR"/>
    <property type="match status" value="1"/>
</dbReference>
<evidence type="ECO:0000313" key="4">
    <source>
        <dbReference type="Proteomes" id="UP000693672"/>
    </source>
</evidence>
<dbReference type="RefSeq" id="WP_218093883.1">
    <property type="nucleotide sequence ID" value="NZ_CAJVAS010000021.1"/>
</dbReference>
<keyword evidence="4" id="KW-1185">Reference proteome</keyword>
<evidence type="ECO:0000256" key="1">
    <source>
        <dbReference type="ARBA" id="ARBA00023125"/>
    </source>
</evidence>
<comment type="caution">
    <text evidence="3">The sequence shown here is derived from an EMBL/GenBank/DDBJ whole genome shotgun (WGS) entry which is preliminary data.</text>
</comment>
<evidence type="ECO:0000313" key="3">
    <source>
        <dbReference type="EMBL" id="CAG7640613.1"/>
    </source>
</evidence>
<accession>A0A916K6S2</accession>
<dbReference type="GO" id="GO:0003700">
    <property type="term" value="F:DNA-binding transcription factor activity"/>
    <property type="evidence" value="ECO:0007669"/>
    <property type="project" value="InterPro"/>
</dbReference>
<dbReference type="GO" id="GO:0043565">
    <property type="term" value="F:sequence-specific DNA binding"/>
    <property type="evidence" value="ECO:0007669"/>
    <property type="project" value="InterPro"/>
</dbReference>
<reference evidence="3" key="1">
    <citation type="submission" date="2021-06" db="EMBL/GenBank/DDBJ databases">
        <authorList>
            <person name="Criscuolo A."/>
        </authorList>
    </citation>
    <scope>NUCLEOTIDE SEQUENCE</scope>
    <source>
        <strain evidence="3">CIP111600</strain>
    </source>
</reference>
<proteinExistence type="predicted"/>
<dbReference type="InterPro" id="IPR018060">
    <property type="entry name" value="HTH_AraC"/>
</dbReference>
<name>A0A916K6S2_9BACL</name>
<dbReference type="Pfam" id="PF12833">
    <property type="entry name" value="HTH_18"/>
    <property type="match status" value="1"/>
</dbReference>
<gene>
    <name evidence="3" type="primary">btr_12</name>
    <name evidence="3" type="ORF">PAESOLCIP111_04154</name>
</gene>
<dbReference type="PROSITE" id="PS01124">
    <property type="entry name" value="HTH_ARAC_FAMILY_2"/>
    <property type="match status" value="1"/>
</dbReference>
<dbReference type="AlphaFoldDB" id="A0A916K6S2"/>
<feature type="domain" description="HTH araC/xylS-type" evidence="2">
    <location>
        <begin position="178"/>
        <end position="276"/>
    </location>
</feature>
<dbReference type="Proteomes" id="UP000693672">
    <property type="component" value="Unassembled WGS sequence"/>
</dbReference>